<evidence type="ECO:0000313" key="2">
    <source>
        <dbReference type="Proteomes" id="UP001054837"/>
    </source>
</evidence>
<proteinExistence type="predicted"/>
<accession>A0AAV4X1B3</accession>
<name>A0AAV4X1B3_9ARAC</name>
<reference evidence="1 2" key="1">
    <citation type="submission" date="2021-06" db="EMBL/GenBank/DDBJ databases">
        <title>Caerostris darwini draft genome.</title>
        <authorList>
            <person name="Kono N."/>
            <person name="Arakawa K."/>
        </authorList>
    </citation>
    <scope>NUCLEOTIDE SEQUENCE [LARGE SCALE GENOMIC DNA]</scope>
</reference>
<dbReference type="AlphaFoldDB" id="A0AAV4X1B3"/>
<evidence type="ECO:0000313" key="1">
    <source>
        <dbReference type="EMBL" id="GIY87750.1"/>
    </source>
</evidence>
<sequence length="112" mass="12549">MSLEGTLVFSGIPHQHFGFIATPPDIKSLLVMSSASHLCQLRENEGIRLSEQQRLSLNTESTGRHTISKTLSPDFFGITNMTSSKTWSTSYENWTTCVSTVLCWFSPETFQT</sequence>
<comment type="caution">
    <text evidence="1">The sequence shown here is derived from an EMBL/GenBank/DDBJ whole genome shotgun (WGS) entry which is preliminary data.</text>
</comment>
<keyword evidence="2" id="KW-1185">Reference proteome</keyword>
<organism evidence="1 2">
    <name type="scientific">Caerostris darwini</name>
    <dbReference type="NCBI Taxonomy" id="1538125"/>
    <lineage>
        <taxon>Eukaryota</taxon>
        <taxon>Metazoa</taxon>
        <taxon>Ecdysozoa</taxon>
        <taxon>Arthropoda</taxon>
        <taxon>Chelicerata</taxon>
        <taxon>Arachnida</taxon>
        <taxon>Araneae</taxon>
        <taxon>Araneomorphae</taxon>
        <taxon>Entelegynae</taxon>
        <taxon>Araneoidea</taxon>
        <taxon>Araneidae</taxon>
        <taxon>Caerostris</taxon>
    </lineage>
</organism>
<dbReference type="EMBL" id="BPLQ01015376">
    <property type="protein sequence ID" value="GIY87750.1"/>
    <property type="molecule type" value="Genomic_DNA"/>
</dbReference>
<protein>
    <submittedName>
        <fullName evidence="1">Uncharacterized protein</fullName>
    </submittedName>
</protein>
<dbReference type="Proteomes" id="UP001054837">
    <property type="component" value="Unassembled WGS sequence"/>
</dbReference>
<gene>
    <name evidence="1" type="ORF">CDAR_213821</name>
</gene>